<reference evidence="2" key="1">
    <citation type="journal article" date="2019" name="Int. J. Syst. Evol. Microbiol.">
        <title>The Global Catalogue of Microorganisms (GCM) 10K type strain sequencing project: providing services to taxonomists for standard genome sequencing and annotation.</title>
        <authorList>
            <consortium name="The Broad Institute Genomics Platform"/>
            <consortium name="The Broad Institute Genome Sequencing Center for Infectious Disease"/>
            <person name="Wu L."/>
            <person name="Ma J."/>
        </authorList>
    </citation>
    <scope>NUCLEOTIDE SEQUENCE [LARGE SCALE GENOMIC DNA]</scope>
    <source>
        <strain evidence="2">NBRC 110140</strain>
    </source>
</reference>
<dbReference type="EMBL" id="BSNN01000002">
    <property type="protein sequence ID" value="GLQ34113.1"/>
    <property type="molecule type" value="Genomic_DNA"/>
</dbReference>
<proteinExistence type="predicted"/>
<evidence type="ECO:0000313" key="2">
    <source>
        <dbReference type="Proteomes" id="UP001156694"/>
    </source>
</evidence>
<dbReference type="RefSeq" id="WP_284375686.1">
    <property type="nucleotide sequence ID" value="NZ_BSNN01000002.1"/>
</dbReference>
<protein>
    <submittedName>
        <fullName evidence="1">Uncharacterized protein</fullName>
    </submittedName>
</protein>
<dbReference type="Proteomes" id="UP001156694">
    <property type="component" value="Unassembled WGS sequence"/>
</dbReference>
<keyword evidence="2" id="KW-1185">Reference proteome</keyword>
<sequence length="132" mass="15599">MQKPENLFFRTKENGAAVFRMDTENRHRRLDFKQIATLNLQKGEIKPQGDEPPTDAEREEIEKWIVQRRKTIADRQIDDIYRAIDHLNLTTQWMQSKATDSQIEILADDLLLAMHDLRSVIVRKKSDLLQKK</sequence>
<gene>
    <name evidence="1" type="ORF">GCM10007939_03960</name>
</gene>
<comment type="caution">
    <text evidence="1">The sequence shown here is derived from an EMBL/GenBank/DDBJ whole genome shotgun (WGS) entry which is preliminary data.</text>
</comment>
<organism evidence="1 2">
    <name type="scientific">Amylibacter marinus</name>
    <dbReference type="NCBI Taxonomy" id="1475483"/>
    <lineage>
        <taxon>Bacteria</taxon>
        <taxon>Pseudomonadati</taxon>
        <taxon>Pseudomonadota</taxon>
        <taxon>Alphaproteobacteria</taxon>
        <taxon>Rhodobacterales</taxon>
        <taxon>Paracoccaceae</taxon>
        <taxon>Amylibacter</taxon>
    </lineage>
</organism>
<evidence type="ECO:0000313" key="1">
    <source>
        <dbReference type="EMBL" id="GLQ34113.1"/>
    </source>
</evidence>
<name>A0ABQ5VSB5_9RHOB</name>
<accession>A0ABQ5VSB5</accession>